<evidence type="ECO:0000256" key="5">
    <source>
        <dbReference type="ARBA" id="ARBA00022989"/>
    </source>
</evidence>
<evidence type="ECO:0000256" key="3">
    <source>
        <dbReference type="ARBA" id="ARBA00022475"/>
    </source>
</evidence>
<keyword evidence="3" id="KW-1003">Cell membrane</keyword>
<comment type="subcellular location">
    <subcellularLocation>
        <location evidence="1">Cell membrane</location>
        <topology evidence="1">Multi-pass membrane protein</topology>
    </subcellularLocation>
</comment>
<evidence type="ECO:0000313" key="9">
    <source>
        <dbReference type="Proteomes" id="UP001617427"/>
    </source>
</evidence>
<dbReference type="PANTHER" id="PTHR33884:SF3">
    <property type="entry name" value="UPF0410 PROTEIN YMGE"/>
    <property type="match status" value="1"/>
</dbReference>
<dbReference type="EMBL" id="JBIUZV010000001">
    <property type="protein sequence ID" value="MFJ3044343.1"/>
    <property type="molecule type" value="Genomic_DNA"/>
</dbReference>
<dbReference type="RefSeq" id="WP_402697973.1">
    <property type="nucleotide sequence ID" value="NZ_JBIUZV010000001.1"/>
</dbReference>
<keyword evidence="9" id="KW-1185">Reference proteome</keyword>
<protein>
    <submittedName>
        <fullName evidence="8">GlsB/YeaQ/YmgE family stress response membrane protein</fullName>
    </submittedName>
</protein>
<feature type="transmembrane region" description="Helical" evidence="7">
    <location>
        <begin position="86"/>
        <end position="106"/>
    </location>
</feature>
<keyword evidence="5 7" id="KW-1133">Transmembrane helix</keyword>
<dbReference type="Proteomes" id="UP001617427">
    <property type="component" value="Unassembled WGS sequence"/>
</dbReference>
<feature type="transmembrane region" description="Helical" evidence="7">
    <location>
        <begin position="31"/>
        <end position="49"/>
    </location>
</feature>
<accession>A0ABW8EVK0</accession>
<evidence type="ECO:0000256" key="1">
    <source>
        <dbReference type="ARBA" id="ARBA00004651"/>
    </source>
</evidence>
<evidence type="ECO:0000256" key="6">
    <source>
        <dbReference type="ARBA" id="ARBA00023136"/>
    </source>
</evidence>
<dbReference type="PANTHER" id="PTHR33884">
    <property type="entry name" value="UPF0410 PROTEIN YMGE"/>
    <property type="match status" value="1"/>
</dbReference>
<feature type="transmembrane region" description="Helical" evidence="7">
    <location>
        <begin position="55"/>
        <end position="74"/>
    </location>
</feature>
<evidence type="ECO:0000256" key="4">
    <source>
        <dbReference type="ARBA" id="ARBA00022692"/>
    </source>
</evidence>
<keyword evidence="4 7" id="KW-0812">Transmembrane</keyword>
<evidence type="ECO:0000256" key="2">
    <source>
        <dbReference type="ARBA" id="ARBA00011006"/>
    </source>
</evidence>
<dbReference type="InterPro" id="IPR007341">
    <property type="entry name" value="Transgly_assoc"/>
</dbReference>
<proteinExistence type="inferred from homology"/>
<comment type="caution">
    <text evidence="8">The sequence shown here is derived from an EMBL/GenBank/DDBJ whole genome shotgun (WGS) entry which is preliminary data.</text>
</comment>
<evidence type="ECO:0000313" key="8">
    <source>
        <dbReference type="EMBL" id="MFJ3044343.1"/>
    </source>
</evidence>
<comment type="similarity">
    <text evidence="2">Belongs to the UPF0410 family.</text>
</comment>
<reference evidence="8 9" key="1">
    <citation type="submission" date="2024-10" db="EMBL/GenBank/DDBJ databases">
        <title>The Natural Products Discovery Center: Release of the First 8490 Sequenced Strains for Exploring Actinobacteria Biosynthetic Diversity.</title>
        <authorList>
            <person name="Kalkreuter E."/>
            <person name="Kautsar S.A."/>
            <person name="Yang D."/>
            <person name="Bader C.D."/>
            <person name="Teijaro C.N."/>
            <person name="Fluegel L."/>
            <person name="Davis C.M."/>
            <person name="Simpson J.R."/>
            <person name="Lauterbach L."/>
            <person name="Steele A.D."/>
            <person name="Gui C."/>
            <person name="Meng S."/>
            <person name="Li G."/>
            <person name="Viehrig K."/>
            <person name="Ye F."/>
            <person name="Su P."/>
            <person name="Kiefer A.F."/>
            <person name="Nichols A."/>
            <person name="Cepeda A.J."/>
            <person name="Yan W."/>
            <person name="Fan B."/>
            <person name="Jiang Y."/>
            <person name="Adhikari A."/>
            <person name="Zheng C.-J."/>
            <person name="Schuster L."/>
            <person name="Cowan T.M."/>
            <person name="Smanski M.J."/>
            <person name="Chevrette M.G."/>
            <person name="De Carvalho L.P.S."/>
            <person name="Shen B."/>
        </authorList>
    </citation>
    <scope>NUCLEOTIDE SEQUENCE [LARGE SCALE GENOMIC DNA]</scope>
    <source>
        <strain evidence="8 9">NPDC087045</strain>
    </source>
</reference>
<gene>
    <name evidence="8" type="ORF">ACIPEN_00810</name>
</gene>
<evidence type="ECO:0000256" key="7">
    <source>
        <dbReference type="SAM" id="Phobius"/>
    </source>
</evidence>
<name>A0ABW8EVK0_9BURK</name>
<organism evidence="8 9">
    <name type="scientific">Herbaspirillum chlorophenolicum</name>
    <dbReference type="NCBI Taxonomy" id="211589"/>
    <lineage>
        <taxon>Bacteria</taxon>
        <taxon>Pseudomonadati</taxon>
        <taxon>Pseudomonadota</taxon>
        <taxon>Betaproteobacteria</taxon>
        <taxon>Burkholderiales</taxon>
        <taxon>Oxalobacteraceae</taxon>
        <taxon>Herbaspirillum</taxon>
    </lineage>
</organism>
<keyword evidence="6 7" id="KW-0472">Membrane</keyword>
<dbReference type="Pfam" id="PF04226">
    <property type="entry name" value="Transgly_assoc"/>
    <property type="match status" value="1"/>
</dbReference>
<sequence>MKSGLEEKEGLIQTLDYSIDFSMREITMMHYIWMLIVGIVVGAIARLIVPGSEHMGIFLTGILGIAGSFVGGFISRLFSRPEDGAIVHPAGILLSIVGAILVLLAYNHFVR</sequence>